<feature type="compositionally biased region" description="Basic residues" evidence="6">
    <location>
        <begin position="1153"/>
        <end position="1163"/>
    </location>
</feature>
<dbReference type="STRING" id="74557.A0A1V9ZJI2"/>
<dbReference type="AlphaFoldDB" id="A0A1V9ZJI2"/>
<dbReference type="InterPro" id="IPR013783">
    <property type="entry name" value="Ig-like_fold"/>
</dbReference>
<keyword evidence="4" id="KW-1133">Transmembrane helix</keyword>
<feature type="domain" description="MSP" evidence="7">
    <location>
        <begin position="960"/>
        <end position="1096"/>
    </location>
</feature>
<comment type="caution">
    <text evidence="8">The sequence shown here is derived from an EMBL/GenBank/DDBJ whole genome shotgun (WGS) entry which is preliminary data.</text>
</comment>
<organism evidence="8 9">
    <name type="scientific">Thraustotheca clavata</name>
    <dbReference type="NCBI Taxonomy" id="74557"/>
    <lineage>
        <taxon>Eukaryota</taxon>
        <taxon>Sar</taxon>
        <taxon>Stramenopiles</taxon>
        <taxon>Oomycota</taxon>
        <taxon>Saprolegniomycetes</taxon>
        <taxon>Saprolegniales</taxon>
        <taxon>Achlyaceae</taxon>
        <taxon>Thraustotheca</taxon>
    </lineage>
</organism>
<dbReference type="InterPro" id="IPR008962">
    <property type="entry name" value="PapD-like_sf"/>
</dbReference>
<dbReference type="GO" id="GO:0090158">
    <property type="term" value="P:endoplasmic reticulum membrane organization"/>
    <property type="evidence" value="ECO:0007669"/>
    <property type="project" value="TreeGrafter"/>
</dbReference>
<sequence length="1163" mass="128754">MAIAIDIDAPCNSPLAFAPAETLLFVLGESSVKNAEHLTLYNLHPLKPTIFSIKTLNPERYFIKPSKGILNPHEALNVKVELRQALFDEVAFRQTQEKANFVTDRLLVQCGNPLSDNANEVFRESLAFNGKERSSAKDMAWTMAWKTLGPRDLISKSFTMRFEPTSSFAANALNPPLVRSGYSLLSQTSTSAFSVDPIPSEAPSIANAPVLASIQDIHEPTTPKPLSPLPLPKTPAAIARESRVAPMSFEKKPSNDAMNPVPLPSEVVQSNTNRLKADRSGLIVAITPSTDVLTFKISKQQEIGYSDVAIENRCSKCIAYTVRIESKFKCKAVPFKVGWLDGPDKTNVRLEIAPSLNKELLERLLSHDGTPLPQYKIRVQCMELDGEQLTAMTALPSYDKTIDYLKDIWHHQLVSNRKVLVHKFVTSFALDTTVAPVQIERLSDVFQTPTEANGVQDGEGRSSEVSECASFQTAFTRAPPMRPIMTPLEHLQYQRSLNQHLLPRDTIEDFRDTLFDDLVQNPTDNSKSVLEGVKEGEDEDATSSHLSAKMLHLHDLHDNESKHDRPYSVSVENPPRQTPISTPRQRRPSASVGDAPLPISTKKIDLLAPSVPEQPNEFIQVTTAEPEHIRPSIKEAEKAAESDMGSRPSAVRFSLDDVDILAAKYMTTPVKPKYQTTGLDPPPQMPLPIVHPPAPIMLTPLPIVSPRHPTLSPRHDDDEMITSLMSPHVAVTISTFTPRSSIALPPTIEKDDDRSDNSSTVDHAFASFMGPLSPTPVSVDDNAVIVEEPVQQTPEESHDEIADTEIVSVVNLDTLGRSNPMIFGAPSEAPSDSGAEEPVSKENSPILTSKEHTIHDDNSGFSILTFPKDKVAEEAPSSPTPEPQTTNKQGRSFFPKAILKSFQLKDPSEDRSPNAPLELPDEEWMRQNEIEVQEQPPKKMKSFLRKFEKNYSAPTTTTGLISLTPQTIIYHLDVGKKPVGKVTLQNIASHCVAFKIKTAQPQRYKVRPNQGYMEPKTSFAIDINLHQAAYDQLMCCSNVELSDIRDCLIVETIAIPSKKTVQAMKASRDPNSMLKTIWAHTDRKTIHASRLFCEYAFDDSQYHSFSSSNNTGSSFLLKDLSSSGGANRLDRIESMGEMVDNNSDTPPPSPQRAKGKKVLRNEF</sequence>
<reference evidence="8 9" key="1">
    <citation type="journal article" date="2014" name="Genome Biol. Evol.">
        <title>The secreted proteins of Achlya hypogyna and Thraustotheca clavata identify the ancestral oomycete secretome and reveal gene acquisitions by horizontal gene transfer.</title>
        <authorList>
            <person name="Misner I."/>
            <person name="Blouin N."/>
            <person name="Leonard G."/>
            <person name="Richards T.A."/>
            <person name="Lane C.E."/>
        </authorList>
    </citation>
    <scope>NUCLEOTIDE SEQUENCE [LARGE SCALE GENOMIC DNA]</scope>
    <source>
        <strain evidence="8 9">ATCC 34112</strain>
    </source>
</reference>
<evidence type="ECO:0000256" key="5">
    <source>
        <dbReference type="ARBA" id="ARBA00023136"/>
    </source>
</evidence>
<proteinExistence type="inferred from homology"/>
<evidence type="ECO:0000313" key="8">
    <source>
        <dbReference type="EMBL" id="OQR97980.1"/>
    </source>
</evidence>
<dbReference type="InterPro" id="IPR000535">
    <property type="entry name" value="MSP_dom"/>
</dbReference>
<feature type="compositionally biased region" description="Basic and acidic residues" evidence="6">
    <location>
        <begin position="849"/>
        <end position="858"/>
    </location>
</feature>
<feature type="region of interest" description="Disordered" evidence="6">
    <location>
        <begin position="559"/>
        <end position="597"/>
    </location>
</feature>
<gene>
    <name evidence="8" type="ORF">THRCLA_06818</name>
</gene>
<evidence type="ECO:0000256" key="4">
    <source>
        <dbReference type="ARBA" id="ARBA00022989"/>
    </source>
</evidence>
<feature type="domain" description="MSP" evidence="7">
    <location>
        <begin position="14"/>
        <end position="163"/>
    </location>
</feature>
<dbReference type="PROSITE" id="PS50202">
    <property type="entry name" value="MSP"/>
    <property type="match status" value="2"/>
</dbReference>
<keyword evidence="3" id="KW-0812">Transmembrane</keyword>
<evidence type="ECO:0000259" key="7">
    <source>
        <dbReference type="PROSITE" id="PS50202"/>
    </source>
</evidence>
<feature type="region of interest" description="Disordered" evidence="6">
    <location>
        <begin position="1134"/>
        <end position="1163"/>
    </location>
</feature>
<dbReference type="GO" id="GO:0061817">
    <property type="term" value="P:endoplasmic reticulum-plasma membrane tethering"/>
    <property type="evidence" value="ECO:0007669"/>
    <property type="project" value="TreeGrafter"/>
</dbReference>
<dbReference type="Gene3D" id="2.60.40.10">
    <property type="entry name" value="Immunoglobulins"/>
    <property type="match status" value="2"/>
</dbReference>
<evidence type="ECO:0000256" key="1">
    <source>
        <dbReference type="ARBA" id="ARBA00004211"/>
    </source>
</evidence>
<evidence type="ECO:0000256" key="2">
    <source>
        <dbReference type="ARBA" id="ARBA00008932"/>
    </source>
</evidence>
<protein>
    <recommendedName>
        <fullName evidence="7">MSP domain-containing protein</fullName>
    </recommendedName>
</protein>
<keyword evidence="9" id="KW-1185">Reference proteome</keyword>
<dbReference type="Proteomes" id="UP000243217">
    <property type="component" value="Unassembled WGS sequence"/>
</dbReference>
<dbReference type="SUPFAM" id="SSF49354">
    <property type="entry name" value="PapD-like"/>
    <property type="match status" value="2"/>
</dbReference>
<dbReference type="OrthoDB" id="75724at2759"/>
<feature type="region of interest" description="Disordered" evidence="6">
    <location>
        <begin position="822"/>
        <end position="892"/>
    </location>
</feature>
<dbReference type="InterPro" id="IPR016763">
    <property type="entry name" value="VAP"/>
</dbReference>
<dbReference type="PANTHER" id="PTHR10809">
    <property type="entry name" value="VESICLE-ASSOCIATED MEMBRANE PROTEIN-ASSOCIATED PROTEIN"/>
    <property type="match status" value="1"/>
</dbReference>
<keyword evidence="5" id="KW-0472">Membrane</keyword>
<dbReference type="PANTHER" id="PTHR10809:SF6">
    <property type="entry name" value="AT11025P-RELATED"/>
    <property type="match status" value="1"/>
</dbReference>
<evidence type="ECO:0000256" key="6">
    <source>
        <dbReference type="SAM" id="MobiDB-lite"/>
    </source>
</evidence>
<dbReference type="EMBL" id="JNBS01001875">
    <property type="protein sequence ID" value="OQR97980.1"/>
    <property type="molecule type" value="Genomic_DNA"/>
</dbReference>
<evidence type="ECO:0000313" key="9">
    <source>
        <dbReference type="Proteomes" id="UP000243217"/>
    </source>
</evidence>
<dbReference type="GO" id="GO:0005789">
    <property type="term" value="C:endoplasmic reticulum membrane"/>
    <property type="evidence" value="ECO:0007669"/>
    <property type="project" value="InterPro"/>
</dbReference>
<dbReference type="Pfam" id="PF00635">
    <property type="entry name" value="Motile_Sperm"/>
    <property type="match status" value="2"/>
</dbReference>
<dbReference type="GO" id="GO:0005886">
    <property type="term" value="C:plasma membrane"/>
    <property type="evidence" value="ECO:0007669"/>
    <property type="project" value="TreeGrafter"/>
</dbReference>
<comment type="similarity">
    <text evidence="2">Belongs to the VAMP-associated protein (VAP) (TC 9.B.17) family.</text>
</comment>
<feature type="region of interest" description="Disordered" evidence="6">
    <location>
        <begin position="904"/>
        <end position="938"/>
    </location>
</feature>
<comment type="subcellular location">
    <subcellularLocation>
        <location evidence="1">Membrane</location>
        <topology evidence="1">Single-pass type IV membrane protein</topology>
    </subcellularLocation>
</comment>
<accession>A0A1V9ZJI2</accession>
<name>A0A1V9ZJI2_9STRA</name>
<evidence type="ECO:0000256" key="3">
    <source>
        <dbReference type="ARBA" id="ARBA00022692"/>
    </source>
</evidence>